<proteinExistence type="predicted"/>
<keyword evidence="1" id="KW-0812">Transmembrane</keyword>
<protein>
    <submittedName>
        <fullName evidence="2">Uncharacterized protein</fullName>
    </submittedName>
</protein>
<dbReference type="PANTHER" id="PTHR34836:SF1">
    <property type="entry name" value="OS09G0428600 PROTEIN"/>
    <property type="match status" value="1"/>
</dbReference>
<dbReference type="PANTHER" id="PTHR34836">
    <property type="entry name" value="OS06G0188250 PROTEIN"/>
    <property type="match status" value="1"/>
</dbReference>
<keyword evidence="1" id="KW-1133">Transmembrane helix</keyword>
<reference evidence="2" key="1">
    <citation type="journal article" date="2023" name="bioRxiv">
        <title>Improved chromosome-level genome assembly for marigold (Tagetes erecta).</title>
        <authorList>
            <person name="Jiang F."/>
            <person name="Yuan L."/>
            <person name="Wang S."/>
            <person name="Wang H."/>
            <person name="Xu D."/>
            <person name="Wang A."/>
            <person name="Fan W."/>
        </authorList>
    </citation>
    <scope>NUCLEOTIDE SEQUENCE</scope>
    <source>
        <strain evidence="2">WSJ</strain>
        <tissue evidence="2">Leaf</tissue>
    </source>
</reference>
<keyword evidence="3" id="KW-1185">Reference proteome</keyword>
<evidence type="ECO:0000313" key="2">
    <source>
        <dbReference type="EMBL" id="KAK1416732.1"/>
    </source>
</evidence>
<gene>
    <name evidence="2" type="ORF">QVD17_25848</name>
</gene>
<dbReference type="AlphaFoldDB" id="A0AAD8NPT7"/>
<comment type="caution">
    <text evidence="2">The sequence shown here is derived from an EMBL/GenBank/DDBJ whole genome shotgun (WGS) entry which is preliminary data.</text>
</comment>
<name>A0AAD8NPT7_TARER</name>
<evidence type="ECO:0000256" key="1">
    <source>
        <dbReference type="SAM" id="Phobius"/>
    </source>
</evidence>
<sequence>MFIPTTATASTFLFLWLYVIFIYSITTITLAQPAAEYLRHICDNTANYTRNTTFQRNLYSTLTALPTTNSGLVRLLKKNSAENYDNRRQTPAAIVEIVYITGKGYHSVYWTEGLGFSESVEDDTNEATSYSDSIDDLKQALFPTQPWYAHRRGRNLAESSGNRMRVGVPGRSLFKQFVSAEFDPEKNRTVFNGFVRNCCV</sequence>
<evidence type="ECO:0000313" key="3">
    <source>
        <dbReference type="Proteomes" id="UP001229421"/>
    </source>
</evidence>
<dbReference type="EMBL" id="JAUHHV010000007">
    <property type="protein sequence ID" value="KAK1416732.1"/>
    <property type="molecule type" value="Genomic_DNA"/>
</dbReference>
<dbReference type="Proteomes" id="UP001229421">
    <property type="component" value="Unassembled WGS sequence"/>
</dbReference>
<organism evidence="2 3">
    <name type="scientific">Tagetes erecta</name>
    <name type="common">African marigold</name>
    <dbReference type="NCBI Taxonomy" id="13708"/>
    <lineage>
        <taxon>Eukaryota</taxon>
        <taxon>Viridiplantae</taxon>
        <taxon>Streptophyta</taxon>
        <taxon>Embryophyta</taxon>
        <taxon>Tracheophyta</taxon>
        <taxon>Spermatophyta</taxon>
        <taxon>Magnoliopsida</taxon>
        <taxon>eudicotyledons</taxon>
        <taxon>Gunneridae</taxon>
        <taxon>Pentapetalae</taxon>
        <taxon>asterids</taxon>
        <taxon>campanulids</taxon>
        <taxon>Asterales</taxon>
        <taxon>Asteraceae</taxon>
        <taxon>Asteroideae</taxon>
        <taxon>Heliantheae alliance</taxon>
        <taxon>Tageteae</taxon>
        <taxon>Tagetes</taxon>
    </lineage>
</organism>
<keyword evidence="1" id="KW-0472">Membrane</keyword>
<accession>A0AAD8NPT7</accession>
<dbReference type="InterPro" id="IPR015683">
    <property type="entry name" value="Ionotropic_Glu_rcpt"/>
</dbReference>
<feature type="transmembrane region" description="Helical" evidence="1">
    <location>
        <begin position="12"/>
        <end position="31"/>
    </location>
</feature>